<sequence>MRTTVSNVLTGAGAVVMTVALLAMVLNVFTGEGPGDPLIALMTLGVIGAVIGFVQRFDEDAAQQSTPHEALLQARRWRVERIDTDRSLAASGRQM</sequence>
<proteinExistence type="predicted"/>
<keyword evidence="1" id="KW-1133">Transmembrane helix</keyword>
<evidence type="ECO:0000313" key="2">
    <source>
        <dbReference type="EMBL" id="GAA1751666.1"/>
    </source>
</evidence>
<feature type="transmembrane region" description="Helical" evidence="1">
    <location>
        <begin position="38"/>
        <end position="54"/>
    </location>
</feature>
<organism evidence="2 3">
    <name type="scientific">Kocuria aegyptia</name>
    <dbReference type="NCBI Taxonomy" id="330943"/>
    <lineage>
        <taxon>Bacteria</taxon>
        <taxon>Bacillati</taxon>
        <taxon>Actinomycetota</taxon>
        <taxon>Actinomycetes</taxon>
        <taxon>Micrococcales</taxon>
        <taxon>Micrococcaceae</taxon>
        <taxon>Kocuria</taxon>
    </lineage>
</organism>
<dbReference type="Proteomes" id="UP001501204">
    <property type="component" value="Unassembled WGS sequence"/>
</dbReference>
<comment type="caution">
    <text evidence="2">The sequence shown here is derived from an EMBL/GenBank/DDBJ whole genome shotgun (WGS) entry which is preliminary data.</text>
</comment>
<protein>
    <submittedName>
        <fullName evidence="2">Uncharacterized protein</fullName>
    </submittedName>
</protein>
<keyword evidence="3" id="KW-1185">Reference proteome</keyword>
<gene>
    <name evidence="2" type="ORF">GCM10009767_08330</name>
</gene>
<name>A0ABP4WD81_9MICC</name>
<evidence type="ECO:0000256" key="1">
    <source>
        <dbReference type="SAM" id="Phobius"/>
    </source>
</evidence>
<evidence type="ECO:0000313" key="3">
    <source>
        <dbReference type="Proteomes" id="UP001501204"/>
    </source>
</evidence>
<reference evidence="3" key="1">
    <citation type="journal article" date="2019" name="Int. J. Syst. Evol. Microbiol.">
        <title>The Global Catalogue of Microorganisms (GCM) 10K type strain sequencing project: providing services to taxonomists for standard genome sequencing and annotation.</title>
        <authorList>
            <consortium name="The Broad Institute Genomics Platform"/>
            <consortium name="The Broad Institute Genome Sequencing Center for Infectious Disease"/>
            <person name="Wu L."/>
            <person name="Ma J."/>
        </authorList>
    </citation>
    <scope>NUCLEOTIDE SEQUENCE [LARGE SCALE GENOMIC DNA]</scope>
    <source>
        <strain evidence="3">JCM 14735</strain>
    </source>
</reference>
<keyword evidence="1" id="KW-0812">Transmembrane</keyword>
<accession>A0ABP4WD81</accession>
<feature type="transmembrane region" description="Helical" evidence="1">
    <location>
        <begin position="7"/>
        <end position="26"/>
    </location>
</feature>
<dbReference type="EMBL" id="BAAAOA010000010">
    <property type="protein sequence ID" value="GAA1751666.1"/>
    <property type="molecule type" value="Genomic_DNA"/>
</dbReference>
<keyword evidence="1" id="KW-0472">Membrane</keyword>